<keyword evidence="1" id="KW-1133">Transmembrane helix</keyword>
<keyword evidence="3" id="KW-1185">Reference proteome</keyword>
<evidence type="ECO:0000313" key="3">
    <source>
        <dbReference type="Proteomes" id="UP001311799"/>
    </source>
</evidence>
<dbReference type="AlphaFoldDB" id="A0AAV9Y1D9"/>
<accession>A0AAV9Y1D9</accession>
<evidence type="ECO:0000256" key="1">
    <source>
        <dbReference type="SAM" id="Phobius"/>
    </source>
</evidence>
<evidence type="ECO:0000313" key="2">
    <source>
        <dbReference type="EMBL" id="KAK6590260.1"/>
    </source>
</evidence>
<dbReference type="EMBL" id="JAWDEY010000008">
    <property type="protein sequence ID" value="KAK6590260.1"/>
    <property type="molecule type" value="Genomic_DNA"/>
</dbReference>
<reference evidence="2 3" key="1">
    <citation type="submission" date="2023-10" db="EMBL/GenBank/DDBJ databases">
        <title>Comparative genomics analysis reveals potential genetic determinants of host preference in Cryptosporidium xiaoi.</title>
        <authorList>
            <person name="Xiao L."/>
            <person name="Li J."/>
        </authorList>
    </citation>
    <scope>NUCLEOTIDE SEQUENCE [LARGE SCALE GENOMIC DNA]</scope>
    <source>
        <strain evidence="2 3">52996</strain>
    </source>
</reference>
<organism evidence="2 3">
    <name type="scientific">Cryptosporidium xiaoi</name>
    <dbReference type="NCBI Taxonomy" id="659607"/>
    <lineage>
        <taxon>Eukaryota</taxon>
        <taxon>Sar</taxon>
        <taxon>Alveolata</taxon>
        <taxon>Apicomplexa</taxon>
        <taxon>Conoidasida</taxon>
        <taxon>Coccidia</taxon>
        <taxon>Eucoccidiorida</taxon>
        <taxon>Eimeriorina</taxon>
        <taxon>Cryptosporidiidae</taxon>
        <taxon>Cryptosporidium</taxon>
    </lineage>
</organism>
<protein>
    <submittedName>
        <fullName evidence="2">Uncharacterized protein</fullName>
    </submittedName>
</protein>
<dbReference type="Proteomes" id="UP001311799">
    <property type="component" value="Unassembled WGS sequence"/>
</dbReference>
<name>A0AAV9Y1D9_9CRYT</name>
<feature type="transmembrane region" description="Helical" evidence="1">
    <location>
        <begin position="44"/>
        <end position="67"/>
    </location>
</feature>
<proteinExistence type="predicted"/>
<feature type="transmembrane region" description="Helical" evidence="1">
    <location>
        <begin position="105"/>
        <end position="128"/>
    </location>
</feature>
<comment type="caution">
    <text evidence="2">The sequence shown here is derived from an EMBL/GenBank/DDBJ whole genome shotgun (WGS) entry which is preliminary data.</text>
</comment>
<sequence length="204" mass="23722">MSSLVFVGFFFSGYIQYSECAPIEDIRMFLKDGYISLSLFELLLGLSGLISVKNQLIIQFLNWWIFFQGSKKYPYIFKINSFFPVKMVFMTMVKAIIIIKSSFKIPHVCLIFPYLLITICVLPLLFAFSYPFEDSKLKDVVWDSNDEDILLTIIKTIIDSNSRNEYKLHIANNFKRNNAIHKIVSSLPDNIRLFIVSRLSIDEV</sequence>
<keyword evidence="1" id="KW-0812">Transmembrane</keyword>
<gene>
    <name evidence="2" type="ORF">RS030_172619</name>
</gene>
<keyword evidence="1" id="KW-0472">Membrane</keyword>
<feature type="transmembrane region" description="Helical" evidence="1">
    <location>
        <begin position="79"/>
        <end position="99"/>
    </location>
</feature>